<sequence length="104" mass="12207">MDKIDVLGVTMSGWQKEREKEKLIKSRYKTQADYDKDTSKAEANYDEKKRKVERKETKASSDKNSQNWKGNRDKAEYEYAGEIEEGENGRVRGDKEENVLRKVL</sequence>
<organism evidence="2 3">
    <name type="scientific">Niveomyces insectorum RCEF 264</name>
    <dbReference type="NCBI Taxonomy" id="1081102"/>
    <lineage>
        <taxon>Eukaryota</taxon>
        <taxon>Fungi</taxon>
        <taxon>Dikarya</taxon>
        <taxon>Ascomycota</taxon>
        <taxon>Pezizomycotina</taxon>
        <taxon>Sordariomycetes</taxon>
        <taxon>Hypocreomycetidae</taxon>
        <taxon>Hypocreales</taxon>
        <taxon>Cordycipitaceae</taxon>
        <taxon>Niveomyces</taxon>
    </lineage>
</organism>
<keyword evidence="3" id="KW-1185">Reference proteome</keyword>
<evidence type="ECO:0000256" key="1">
    <source>
        <dbReference type="SAM" id="MobiDB-lite"/>
    </source>
</evidence>
<protein>
    <submittedName>
        <fullName evidence="2">Uncharacterized protein</fullName>
    </submittedName>
</protein>
<dbReference type="AlphaFoldDB" id="A0A167SIV0"/>
<name>A0A167SIV0_9HYPO</name>
<feature type="region of interest" description="Disordered" evidence="1">
    <location>
        <begin position="30"/>
        <end position="73"/>
    </location>
</feature>
<accession>A0A167SIV0</accession>
<gene>
    <name evidence="2" type="ORF">SPI_05861</name>
</gene>
<dbReference type="Proteomes" id="UP000076874">
    <property type="component" value="Unassembled WGS sequence"/>
</dbReference>
<comment type="caution">
    <text evidence="2">The sequence shown here is derived from an EMBL/GenBank/DDBJ whole genome shotgun (WGS) entry which is preliminary data.</text>
</comment>
<evidence type="ECO:0000313" key="3">
    <source>
        <dbReference type="Proteomes" id="UP000076874"/>
    </source>
</evidence>
<evidence type="ECO:0000313" key="2">
    <source>
        <dbReference type="EMBL" id="OAA59663.1"/>
    </source>
</evidence>
<reference evidence="2 3" key="1">
    <citation type="journal article" date="2016" name="Genome Biol. Evol.">
        <title>Divergent and convergent evolution of fungal pathogenicity.</title>
        <authorList>
            <person name="Shang Y."/>
            <person name="Xiao G."/>
            <person name="Zheng P."/>
            <person name="Cen K."/>
            <person name="Zhan S."/>
            <person name="Wang C."/>
        </authorList>
    </citation>
    <scope>NUCLEOTIDE SEQUENCE [LARGE SCALE GENOMIC DNA]</scope>
    <source>
        <strain evidence="2 3">RCEF 264</strain>
    </source>
</reference>
<feature type="compositionally biased region" description="Basic and acidic residues" evidence="1">
    <location>
        <begin position="30"/>
        <end position="61"/>
    </location>
</feature>
<dbReference type="EMBL" id="AZHD01000010">
    <property type="protein sequence ID" value="OAA59663.1"/>
    <property type="molecule type" value="Genomic_DNA"/>
</dbReference>
<proteinExistence type="predicted"/>